<feature type="chain" id="PRO_5025522353" evidence="1">
    <location>
        <begin position="24"/>
        <end position="165"/>
    </location>
</feature>
<sequence>MMPPVVPLVLWTSTLLAASSLLAVTSNSTDLGTSAKHRVYNACTIIPNGTYYGSILAVNTSAEWHLYDYCYFYHINLQTRVTGTALKENRCCRVCCNVTVSLGRIGRHYLFDEKAPFGFPCGPDKICDRDQACIEKPNDTIEIEKTTARKRDILVKETFWYSVHS</sequence>
<organism evidence="2">
    <name type="scientific">Ixodes ricinus</name>
    <name type="common">Common tick</name>
    <name type="synonym">Acarus ricinus</name>
    <dbReference type="NCBI Taxonomy" id="34613"/>
    <lineage>
        <taxon>Eukaryota</taxon>
        <taxon>Metazoa</taxon>
        <taxon>Ecdysozoa</taxon>
        <taxon>Arthropoda</taxon>
        <taxon>Chelicerata</taxon>
        <taxon>Arachnida</taxon>
        <taxon>Acari</taxon>
        <taxon>Parasitiformes</taxon>
        <taxon>Ixodida</taxon>
        <taxon>Ixodoidea</taxon>
        <taxon>Ixodidae</taxon>
        <taxon>Ixodinae</taxon>
        <taxon>Ixodes</taxon>
    </lineage>
</organism>
<feature type="signal peptide" evidence="1">
    <location>
        <begin position="1"/>
        <end position="23"/>
    </location>
</feature>
<protein>
    <submittedName>
        <fullName evidence="2">Putative salivary secreted peptide</fullName>
    </submittedName>
</protein>
<dbReference type="EMBL" id="GIFC01012425">
    <property type="protein sequence ID" value="MXU94508.1"/>
    <property type="molecule type" value="Transcribed_RNA"/>
</dbReference>
<evidence type="ECO:0000256" key="1">
    <source>
        <dbReference type="SAM" id="SignalP"/>
    </source>
</evidence>
<evidence type="ECO:0000313" key="2">
    <source>
        <dbReference type="EMBL" id="MXU94508.1"/>
    </source>
</evidence>
<accession>A0A6B0UZ83</accession>
<reference evidence="2" key="1">
    <citation type="submission" date="2019-12" db="EMBL/GenBank/DDBJ databases">
        <title>An insight into the sialome of adult female Ixodes ricinus ticks feeding for 6 days.</title>
        <authorList>
            <person name="Perner J."/>
            <person name="Ribeiro J.M.C."/>
        </authorList>
    </citation>
    <scope>NUCLEOTIDE SEQUENCE</scope>
    <source>
        <strain evidence="2">Semi-engorged</strain>
        <tissue evidence="2">Salivary glands</tissue>
    </source>
</reference>
<name>A0A6B0UZ83_IXORI</name>
<keyword evidence="1" id="KW-0732">Signal</keyword>
<proteinExistence type="predicted"/>
<dbReference type="AlphaFoldDB" id="A0A6B0UZ83"/>